<dbReference type="PROSITE" id="PS51891">
    <property type="entry name" value="CENP_V_GFA"/>
    <property type="match status" value="1"/>
</dbReference>
<organism evidence="6 7">
    <name type="scientific">Bradyrhizobium diversitatis</name>
    <dbReference type="NCBI Taxonomy" id="2755406"/>
    <lineage>
        <taxon>Bacteria</taxon>
        <taxon>Pseudomonadati</taxon>
        <taxon>Pseudomonadota</taxon>
        <taxon>Alphaproteobacteria</taxon>
        <taxon>Hyphomicrobiales</taxon>
        <taxon>Nitrobacteraceae</taxon>
        <taxon>Bradyrhizobium</taxon>
    </lineage>
</organism>
<keyword evidence="3" id="KW-0862">Zinc</keyword>
<keyword evidence="2" id="KW-0479">Metal-binding</keyword>
<keyword evidence="7" id="KW-1185">Reference proteome</keyword>
<evidence type="ECO:0000256" key="3">
    <source>
        <dbReference type="ARBA" id="ARBA00022833"/>
    </source>
</evidence>
<dbReference type="InterPro" id="IPR011057">
    <property type="entry name" value="Mss4-like_sf"/>
</dbReference>
<gene>
    <name evidence="6" type="ORF">H1B27_01940</name>
</gene>
<comment type="caution">
    <text evidence="6">The sequence shown here is derived from an EMBL/GenBank/DDBJ whole genome shotgun (WGS) entry which is preliminary data.</text>
</comment>
<dbReference type="Gene3D" id="3.90.1590.10">
    <property type="entry name" value="glutathione-dependent formaldehyde- activating enzyme (gfa)"/>
    <property type="match status" value="1"/>
</dbReference>
<dbReference type="InterPro" id="IPR006913">
    <property type="entry name" value="CENP-V/GFA"/>
</dbReference>
<proteinExistence type="inferred from homology"/>
<protein>
    <submittedName>
        <fullName evidence="6">GFA family protein</fullName>
    </submittedName>
</protein>
<dbReference type="Pfam" id="PF04828">
    <property type="entry name" value="GFA"/>
    <property type="match status" value="1"/>
</dbReference>
<evidence type="ECO:0000259" key="5">
    <source>
        <dbReference type="PROSITE" id="PS51891"/>
    </source>
</evidence>
<evidence type="ECO:0000256" key="1">
    <source>
        <dbReference type="ARBA" id="ARBA00005495"/>
    </source>
</evidence>
<evidence type="ECO:0000313" key="6">
    <source>
        <dbReference type="EMBL" id="MBH5385039.1"/>
    </source>
</evidence>
<dbReference type="PANTHER" id="PTHR33337:SF40">
    <property type="entry name" value="CENP-V_GFA DOMAIN-CONTAINING PROTEIN-RELATED"/>
    <property type="match status" value="1"/>
</dbReference>
<comment type="similarity">
    <text evidence="1">Belongs to the Gfa family.</text>
</comment>
<dbReference type="EMBL" id="JACEGD010000002">
    <property type="protein sequence ID" value="MBH5385039.1"/>
    <property type="molecule type" value="Genomic_DNA"/>
</dbReference>
<evidence type="ECO:0000256" key="2">
    <source>
        <dbReference type="ARBA" id="ARBA00022723"/>
    </source>
</evidence>
<feature type="domain" description="CENP-V/GFA" evidence="5">
    <location>
        <begin position="4"/>
        <end position="114"/>
    </location>
</feature>
<name>A0ABS0NVL4_9BRAD</name>
<keyword evidence="4" id="KW-0456">Lyase</keyword>
<dbReference type="SUPFAM" id="SSF51316">
    <property type="entry name" value="Mss4-like"/>
    <property type="match status" value="1"/>
</dbReference>
<reference evidence="6 7" key="1">
    <citation type="submission" date="2020-07" db="EMBL/GenBank/DDBJ databases">
        <title>Bradyrhizobium diversity isolated from nodules of indigenous legumes of Western Australia.</title>
        <authorList>
            <person name="Klepa M.S."/>
        </authorList>
    </citation>
    <scope>NUCLEOTIDE SEQUENCE [LARGE SCALE GENOMIC DNA]</scope>
    <source>
        <strain evidence="6 7">CNPSo 4019</strain>
    </source>
</reference>
<accession>A0ABS0NVL4</accession>
<evidence type="ECO:0000256" key="4">
    <source>
        <dbReference type="ARBA" id="ARBA00023239"/>
    </source>
</evidence>
<sequence>MRDQEGGCLCGAVRYVLKGEPRGIVICHCTHCQKQSGSAFSVNLLMQENDVELRGETAFFVDHGDSGLPSYRHFCPRCGSPILTRSENMPSVAIVKAGSLDSMEAVHPQVEIYTDHAVGWFTPVERAPRFTRTPPNA</sequence>
<dbReference type="Proteomes" id="UP001194539">
    <property type="component" value="Unassembled WGS sequence"/>
</dbReference>
<evidence type="ECO:0000313" key="7">
    <source>
        <dbReference type="Proteomes" id="UP001194539"/>
    </source>
</evidence>
<dbReference type="PANTHER" id="PTHR33337">
    <property type="entry name" value="GFA DOMAIN-CONTAINING PROTEIN"/>
    <property type="match status" value="1"/>
</dbReference>